<dbReference type="AlphaFoldDB" id="A0A859CWT4"/>
<name>A0A859CWT4_9GAMM</name>
<reference evidence="1 2" key="1">
    <citation type="submission" date="2020-06" db="EMBL/GenBank/DDBJ databases">
        <authorList>
            <person name="Voronona O.L."/>
            <person name="Aksenova E.I."/>
            <person name="Kunda M.S."/>
            <person name="Semenov A.N."/>
            <person name="Ryzhova N."/>
        </authorList>
    </citation>
    <scope>NUCLEOTIDE SEQUENCE [LARGE SCALE GENOMIC DNA]</scope>
    <source>
        <strain evidence="1 2">MPKMM3633</strain>
    </source>
</reference>
<sequence length="43" mass="4674">MVLIGGQLIVDNLIIMAKKRASYSVDGVCVGPKVWGGQWLPFL</sequence>
<evidence type="ECO:0000313" key="1">
    <source>
        <dbReference type="EMBL" id="QKK81145.1"/>
    </source>
</evidence>
<gene>
    <name evidence="1" type="ORF">MP3633_2418</name>
</gene>
<dbReference type="KEGG" id="mpri:MP3633_2418"/>
<accession>A0A859CWT4</accession>
<protein>
    <submittedName>
        <fullName evidence="1">Uncharacterized protein</fullName>
    </submittedName>
</protein>
<organism evidence="1 2">
    <name type="scientific">Marinomonas primoryensis</name>
    <dbReference type="NCBI Taxonomy" id="178399"/>
    <lineage>
        <taxon>Bacteria</taxon>
        <taxon>Pseudomonadati</taxon>
        <taxon>Pseudomonadota</taxon>
        <taxon>Gammaproteobacteria</taxon>
        <taxon>Oceanospirillales</taxon>
        <taxon>Oceanospirillaceae</taxon>
        <taxon>Marinomonas</taxon>
    </lineage>
</organism>
<dbReference type="Proteomes" id="UP000509371">
    <property type="component" value="Chromosome"/>
</dbReference>
<proteinExistence type="predicted"/>
<evidence type="ECO:0000313" key="2">
    <source>
        <dbReference type="Proteomes" id="UP000509371"/>
    </source>
</evidence>
<dbReference type="EMBL" id="CP054301">
    <property type="protein sequence ID" value="QKK81145.1"/>
    <property type="molecule type" value="Genomic_DNA"/>
</dbReference>